<dbReference type="Proteomes" id="UP000740926">
    <property type="component" value="Unassembled WGS sequence"/>
</dbReference>
<protein>
    <submittedName>
        <fullName evidence="1">Uncharacterized protein</fullName>
    </submittedName>
</protein>
<sequence>MAFLRIGVRQLTSPTPGALASCTGAVCTPALALAIAAACCAALATSAVPSALVAAKPQAPLTITRMPTPVDSVFTTFCTLSSRVITNCRR</sequence>
<evidence type="ECO:0000313" key="2">
    <source>
        <dbReference type="Proteomes" id="UP000740926"/>
    </source>
</evidence>
<organism evidence="1 2">
    <name type="scientific">Rhizopus delemar</name>
    <dbReference type="NCBI Taxonomy" id="936053"/>
    <lineage>
        <taxon>Eukaryota</taxon>
        <taxon>Fungi</taxon>
        <taxon>Fungi incertae sedis</taxon>
        <taxon>Mucoromycota</taxon>
        <taxon>Mucoromycotina</taxon>
        <taxon>Mucoromycetes</taxon>
        <taxon>Mucorales</taxon>
        <taxon>Mucorineae</taxon>
        <taxon>Rhizopodaceae</taxon>
        <taxon>Rhizopus</taxon>
    </lineage>
</organism>
<dbReference type="EMBL" id="JAANIU010008918">
    <property type="protein sequence ID" value="KAG1534056.1"/>
    <property type="molecule type" value="Genomic_DNA"/>
</dbReference>
<accession>A0A9P6XWG8</accession>
<evidence type="ECO:0000313" key="1">
    <source>
        <dbReference type="EMBL" id="KAG1534056.1"/>
    </source>
</evidence>
<name>A0A9P6XWG8_9FUNG</name>
<dbReference type="PROSITE" id="PS51257">
    <property type="entry name" value="PROKAR_LIPOPROTEIN"/>
    <property type="match status" value="1"/>
</dbReference>
<comment type="caution">
    <text evidence="1">The sequence shown here is derived from an EMBL/GenBank/DDBJ whole genome shotgun (WGS) entry which is preliminary data.</text>
</comment>
<proteinExistence type="predicted"/>
<keyword evidence="2" id="KW-1185">Reference proteome</keyword>
<gene>
    <name evidence="1" type="ORF">G6F50_015668</name>
</gene>
<reference evidence="1 2" key="1">
    <citation type="journal article" date="2020" name="Microb. Genom.">
        <title>Genetic diversity of clinical and environmental Mucorales isolates obtained from an investigation of mucormycosis cases among solid organ transplant recipients.</title>
        <authorList>
            <person name="Nguyen M.H."/>
            <person name="Kaul D."/>
            <person name="Muto C."/>
            <person name="Cheng S.J."/>
            <person name="Richter R.A."/>
            <person name="Bruno V.M."/>
            <person name="Liu G."/>
            <person name="Beyhan S."/>
            <person name="Sundermann A.J."/>
            <person name="Mounaud S."/>
            <person name="Pasculle A.W."/>
            <person name="Nierman W.C."/>
            <person name="Driscoll E."/>
            <person name="Cumbie R."/>
            <person name="Clancy C.J."/>
            <person name="Dupont C.L."/>
        </authorList>
    </citation>
    <scope>NUCLEOTIDE SEQUENCE [LARGE SCALE GENOMIC DNA]</scope>
    <source>
        <strain evidence="1 2">GL24</strain>
    </source>
</reference>
<dbReference type="AlphaFoldDB" id="A0A9P6XWG8"/>